<accession>A0AA96RL78</accession>
<dbReference type="AlphaFoldDB" id="A0AA96RL78"/>
<protein>
    <submittedName>
        <fullName evidence="1">Uncharacterized protein</fullName>
    </submittedName>
</protein>
<name>A0AA96RL78_9BACL</name>
<keyword evidence="2" id="KW-1185">Reference proteome</keyword>
<dbReference type="Proteomes" id="UP001304650">
    <property type="component" value="Chromosome"/>
</dbReference>
<dbReference type="EMBL" id="CP130319">
    <property type="protein sequence ID" value="WNR45109.1"/>
    <property type="molecule type" value="Genomic_DNA"/>
</dbReference>
<organism evidence="1 2">
    <name type="scientific">Paenibacillus roseopurpureus</name>
    <dbReference type="NCBI Taxonomy" id="2918901"/>
    <lineage>
        <taxon>Bacteria</taxon>
        <taxon>Bacillati</taxon>
        <taxon>Bacillota</taxon>
        <taxon>Bacilli</taxon>
        <taxon>Bacillales</taxon>
        <taxon>Paenibacillaceae</taxon>
        <taxon>Paenibacillus</taxon>
    </lineage>
</organism>
<dbReference type="KEGG" id="proo:MJB10_02870"/>
<evidence type="ECO:0000313" key="2">
    <source>
        <dbReference type="Proteomes" id="UP001304650"/>
    </source>
</evidence>
<evidence type="ECO:0000313" key="1">
    <source>
        <dbReference type="EMBL" id="WNR45109.1"/>
    </source>
</evidence>
<sequence>MAEKRTGKSLQELIDHVYEQELAGNIQKLPATERTLLLHSNYDELPMDVAKDILEESKRVEEFKLMRLGGLRKLCDNPGYNEYIANILGVPYRALFE</sequence>
<dbReference type="RefSeq" id="WP_314801582.1">
    <property type="nucleotide sequence ID" value="NZ_CP130319.1"/>
</dbReference>
<reference evidence="1" key="1">
    <citation type="submission" date="2022-02" db="EMBL/GenBank/DDBJ databases">
        <title>Paenibacillus sp. MBLB1832 Whole Genome Shotgun Sequencing.</title>
        <authorList>
            <person name="Hwang C.Y."/>
            <person name="Cho E.-S."/>
            <person name="Seo M.-J."/>
        </authorList>
    </citation>
    <scope>NUCLEOTIDE SEQUENCE</scope>
    <source>
        <strain evidence="1">MBLB1832</strain>
    </source>
</reference>
<gene>
    <name evidence="1" type="ORF">MJB10_02870</name>
</gene>
<proteinExistence type="predicted"/>